<dbReference type="InterPro" id="IPR012001">
    <property type="entry name" value="Thiamin_PyroP_enz_TPP-bd_dom"/>
</dbReference>
<feature type="compositionally biased region" description="Pro residues" evidence="2">
    <location>
        <begin position="177"/>
        <end position="196"/>
    </location>
</feature>
<evidence type="ECO:0000256" key="1">
    <source>
        <dbReference type="ARBA" id="ARBA00007812"/>
    </source>
</evidence>
<accession>A0ABV2YYS7</accession>
<keyword evidence="5" id="KW-1185">Reference proteome</keyword>
<dbReference type="InterPro" id="IPR045229">
    <property type="entry name" value="TPP_enz"/>
</dbReference>
<feature type="domain" description="Thiamine pyrophosphate enzyme N-terminal TPP-binding" evidence="3">
    <location>
        <begin position="14"/>
        <end position="105"/>
    </location>
</feature>
<gene>
    <name evidence="4" type="ORF">AB0E61_12465</name>
</gene>
<dbReference type="PANTHER" id="PTHR18968:SF13">
    <property type="entry name" value="ACETOLACTATE SYNTHASE CATALYTIC SUBUNIT, MITOCHONDRIAL"/>
    <property type="match status" value="1"/>
</dbReference>
<name>A0ABV2YYS7_9ACTN</name>
<organism evidence="4 5">
    <name type="scientific">Streptomyces catenulae</name>
    <dbReference type="NCBI Taxonomy" id="66875"/>
    <lineage>
        <taxon>Bacteria</taxon>
        <taxon>Bacillati</taxon>
        <taxon>Actinomycetota</taxon>
        <taxon>Actinomycetes</taxon>
        <taxon>Kitasatosporales</taxon>
        <taxon>Streptomycetaceae</taxon>
        <taxon>Streptomyces</taxon>
    </lineage>
</organism>
<evidence type="ECO:0000313" key="4">
    <source>
        <dbReference type="EMBL" id="MEU3710894.1"/>
    </source>
</evidence>
<sequence>MGGPPRRVPALRGVVRALRRAGCDTVFGCPGASLAPLYAALDGPGIAHLAVRHAESAPHMAIGWSRVRGRAALAAVPADTGAARVLPALGVALADAVPLVCVVGTGAPGGAPDLVRLARPLVKWAVRVEQPARLAWAFREALWTAREGSAGPVLIELPLAVASATVPADGPGDRHPAPPGPPRPPAPPAQPPPPAHPEIAGWLAEGAETYLVGSDAAAYAAVGGGRLRAVATAAGPPGWEIPTALGVRTALDAAEPTGADGRDVVALLDDPHGFPALAGELALAAHRGAPLVLLMPPGRAGLPPGHGPGGCAQDASFTDPVQLVAAYGCTGRTADGPGELRSALAWARKEAVSTRRPVLVRARYATAPASGGPPHTARE</sequence>
<reference evidence="4 5" key="1">
    <citation type="submission" date="2024-06" db="EMBL/GenBank/DDBJ databases">
        <title>The Natural Products Discovery Center: Release of the First 8490 Sequenced Strains for Exploring Actinobacteria Biosynthetic Diversity.</title>
        <authorList>
            <person name="Kalkreuter E."/>
            <person name="Kautsar S.A."/>
            <person name="Yang D."/>
            <person name="Bader C.D."/>
            <person name="Teijaro C.N."/>
            <person name="Fluegel L."/>
            <person name="Davis C.M."/>
            <person name="Simpson J.R."/>
            <person name="Lauterbach L."/>
            <person name="Steele A.D."/>
            <person name="Gui C."/>
            <person name="Meng S."/>
            <person name="Li G."/>
            <person name="Viehrig K."/>
            <person name="Ye F."/>
            <person name="Su P."/>
            <person name="Kiefer A.F."/>
            <person name="Nichols A."/>
            <person name="Cepeda A.J."/>
            <person name="Yan W."/>
            <person name="Fan B."/>
            <person name="Jiang Y."/>
            <person name="Adhikari A."/>
            <person name="Zheng C.-J."/>
            <person name="Schuster L."/>
            <person name="Cowan T.M."/>
            <person name="Smanski M.J."/>
            <person name="Chevrette M.G."/>
            <person name="De Carvalho L.P.S."/>
            <person name="Shen B."/>
        </authorList>
    </citation>
    <scope>NUCLEOTIDE SEQUENCE [LARGE SCALE GENOMIC DNA]</scope>
    <source>
        <strain evidence="4 5">NPDC033039</strain>
    </source>
</reference>
<comment type="similarity">
    <text evidence="1">Belongs to the TPP enzyme family.</text>
</comment>
<dbReference type="Pfam" id="PF02776">
    <property type="entry name" value="TPP_enzyme_N"/>
    <property type="match status" value="1"/>
</dbReference>
<dbReference type="SUPFAM" id="SSF52518">
    <property type="entry name" value="Thiamin diphosphate-binding fold (THDP-binding)"/>
    <property type="match status" value="2"/>
</dbReference>
<dbReference type="Gene3D" id="3.40.50.970">
    <property type="match status" value="2"/>
</dbReference>
<comment type="caution">
    <text evidence="4">The sequence shown here is derived from an EMBL/GenBank/DDBJ whole genome shotgun (WGS) entry which is preliminary data.</text>
</comment>
<dbReference type="EMBL" id="JBEZVI010000008">
    <property type="protein sequence ID" value="MEU3710894.1"/>
    <property type="molecule type" value="Genomic_DNA"/>
</dbReference>
<evidence type="ECO:0000313" key="5">
    <source>
        <dbReference type="Proteomes" id="UP001550853"/>
    </source>
</evidence>
<protein>
    <submittedName>
        <fullName evidence="4">Thiamine pyrophosphate-binding protein</fullName>
    </submittedName>
</protein>
<dbReference type="Proteomes" id="UP001550853">
    <property type="component" value="Unassembled WGS sequence"/>
</dbReference>
<dbReference type="PANTHER" id="PTHR18968">
    <property type="entry name" value="THIAMINE PYROPHOSPHATE ENZYMES"/>
    <property type="match status" value="1"/>
</dbReference>
<dbReference type="RefSeq" id="WP_051739236.1">
    <property type="nucleotide sequence ID" value="NZ_JBEZVI010000008.1"/>
</dbReference>
<evidence type="ECO:0000259" key="3">
    <source>
        <dbReference type="Pfam" id="PF02776"/>
    </source>
</evidence>
<dbReference type="InterPro" id="IPR029061">
    <property type="entry name" value="THDP-binding"/>
</dbReference>
<feature type="region of interest" description="Disordered" evidence="2">
    <location>
        <begin position="165"/>
        <end position="199"/>
    </location>
</feature>
<proteinExistence type="inferred from homology"/>
<evidence type="ECO:0000256" key="2">
    <source>
        <dbReference type="SAM" id="MobiDB-lite"/>
    </source>
</evidence>
<dbReference type="CDD" id="cd07035">
    <property type="entry name" value="TPP_PYR_POX_like"/>
    <property type="match status" value="1"/>
</dbReference>